<keyword evidence="1" id="KW-0378">Hydrolase</keyword>
<organism evidence="3 4">
    <name type="scientific">Arachis duranensis</name>
    <name type="common">Wild peanut</name>
    <dbReference type="NCBI Taxonomy" id="130453"/>
    <lineage>
        <taxon>Eukaryota</taxon>
        <taxon>Viridiplantae</taxon>
        <taxon>Streptophyta</taxon>
        <taxon>Embryophyta</taxon>
        <taxon>Tracheophyta</taxon>
        <taxon>Spermatophyta</taxon>
        <taxon>Magnoliopsida</taxon>
        <taxon>eudicotyledons</taxon>
        <taxon>Gunneridae</taxon>
        <taxon>Pentapetalae</taxon>
        <taxon>rosids</taxon>
        <taxon>fabids</taxon>
        <taxon>Fabales</taxon>
        <taxon>Fabaceae</taxon>
        <taxon>Papilionoideae</taxon>
        <taxon>50 kb inversion clade</taxon>
        <taxon>dalbergioids sensu lato</taxon>
        <taxon>Dalbergieae</taxon>
        <taxon>Pterocarpus clade</taxon>
        <taxon>Arachis</taxon>
    </lineage>
</organism>
<dbReference type="InterPro" id="IPR027417">
    <property type="entry name" value="P-loop_NTPase"/>
</dbReference>
<dbReference type="Proteomes" id="UP000515211">
    <property type="component" value="Chromosome 7"/>
</dbReference>
<evidence type="ECO:0000259" key="2">
    <source>
        <dbReference type="Pfam" id="PF05970"/>
    </source>
</evidence>
<dbReference type="GO" id="GO:0006310">
    <property type="term" value="P:DNA recombination"/>
    <property type="evidence" value="ECO:0007669"/>
    <property type="project" value="UniProtKB-KW"/>
</dbReference>
<reference evidence="4" key="2">
    <citation type="submission" date="2025-08" db="UniProtKB">
        <authorList>
            <consortium name="RefSeq"/>
        </authorList>
    </citation>
    <scope>IDENTIFICATION</scope>
    <source>
        <tissue evidence="4">Whole plant</tissue>
    </source>
</reference>
<evidence type="ECO:0000313" key="4">
    <source>
        <dbReference type="RefSeq" id="XP_015973424.2"/>
    </source>
</evidence>
<proteinExistence type="inferred from homology"/>
<protein>
    <recommendedName>
        <fullName evidence="1">ATP-dependent DNA helicase</fullName>
        <ecNumber evidence="1">5.6.2.3</ecNumber>
    </recommendedName>
</protein>
<name>A0A6P4DSR8_ARADU</name>
<dbReference type="GO" id="GO:0006281">
    <property type="term" value="P:DNA repair"/>
    <property type="evidence" value="ECO:0007669"/>
    <property type="project" value="UniProtKB-KW"/>
</dbReference>
<dbReference type="GO" id="GO:0016787">
    <property type="term" value="F:hydrolase activity"/>
    <property type="evidence" value="ECO:0007669"/>
    <property type="project" value="UniProtKB-KW"/>
</dbReference>
<keyword evidence="1" id="KW-0347">Helicase</keyword>
<reference evidence="3" key="1">
    <citation type="journal article" date="2016" name="Nat. Genet.">
        <title>The genome sequences of Arachis duranensis and Arachis ipaensis, the diploid ancestors of cultivated peanut.</title>
        <authorList>
            <person name="Bertioli D.J."/>
            <person name="Cannon S.B."/>
            <person name="Froenicke L."/>
            <person name="Huang G."/>
            <person name="Farmer A.D."/>
            <person name="Cannon E.K."/>
            <person name="Liu X."/>
            <person name="Gao D."/>
            <person name="Clevenger J."/>
            <person name="Dash S."/>
            <person name="Ren L."/>
            <person name="Moretzsohn M.C."/>
            <person name="Shirasawa K."/>
            <person name="Huang W."/>
            <person name="Vidigal B."/>
            <person name="Abernathy B."/>
            <person name="Chu Y."/>
            <person name="Niederhuth C.E."/>
            <person name="Umale P."/>
            <person name="Araujo A.C."/>
            <person name="Kozik A."/>
            <person name="Kim K.D."/>
            <person name="Burow M.D."/>
            <person name="Varshney R.K."/>
            <person name="Wang X."/>
            <person name="Zhang X."/>
            <person name="Barkley N."/>
            <person name="Guimaraes P.M."/>
            <person name="Isobe S."/>
            <person name="Guo B."/>
            <person name="Liao B."/>
            <person name="Stalker H.T."/>
            <person name="Schmitz R.J."/>
            <person name="Scheffler B.E."/>
            <person name="Leal-Bertioli S.C."/>
            <person name="Xun X."/>
            <person name="Jackson S.A."/>
            <person name="Michelmore R."/>
            <person name="Ozias-Akins P."/>
        </authorList>
    </citation>
    <scope>NUCLEOTIDE SEQUENCE [LARGE SCALE GENOMIC DNA]</scope>
    <source>
        <strain evidence="3">cv. V14167</strain>
    </source>
</reference>
<dbReference type="Pfam" id="PF05970">
    <property type="entry name" value="PIF1"/>
    <property type="match status" value="1"/>
</dbReference>
<comment type="similarity">
    <text evidence="1">Belongs to the helicase family.</text>
</comment>
<keyword evidence="1" id="KW-0234">DNA repair</keyword>
<dbReference type="EC" id="5.6.2.3" evidence="1"/>
<gene>
    <name evidence="4" type="primary">LOC107496632</name>
</gene>
<dbReference type="GO" id="GO:0043139">
    <property type="term" value="F:5'-3' DNA helicase activity"/>
    <property type="evidence" value="ECO:0007669"/>
    <property type="project" value="UniProtKB-EC"/>
</dbReference>
<keyword evidence="1" id="KW-0067">ATP-binding</keyword>
<comment type="catalytic activity">
    <reaction evidence="1">
        <text>ATP + H2O = ADP + phosphate + H(+)</text>
        <dbReference type="Rhea" id="RHEA:13065"/>
        <dbReference type="ChEBI" id="CHEBI:15377"/>
        <dbReference type="ChEBI" id="CHEBI:15378"/>
        <dbReference type="ChEBI" id="CHEBI:30616"/>
        <dbReference type="ChEBI" id="CHEBI:43474"/>
        <dbReference type="ChEBI" id="CHEBI:456216"/>
        <dbReference type="EC" id="5.6.2.3"/>
    </reaction>
</comment>
<keyword evidence="1" id="KW-0547">Nucleotide-binding</keyword>
<accession>A0A6P4DSR8</accession>
<keyword evidence="1" id="KW-0233">DNA recombination</keyword>
<dbReference type="GO" id="GO:0000723">
    <property type="term" value="P:telomere maintenance"/>
    <property type="evidence" value="ECO:0007669"/>
    <property type="project" value="InterPro"/>
</dbReference>
<dbReference type="KEGG" id="adu:107496632"/>
<keyword evidence="3" id="KW-1185">Reference proteome</keyword>
<evidence type="ECO:0000313" key="3">
    <source>
        <dbReference type="Proteomes" id="UP000515211"/>
    </source>
</evidence>
<dbReference type="InterPro" id="IPR010285">
    <property type="entry name" value="DNA_helicase_pif1-like_DEAD"/>
</dbReference>
<dbReference type="RefSeq" id="XP_015973424.2">
    <property type="nucleotide sequence ID" value="XM_016117938.2"/>
</dbReference>
<evidence type="ECO:0000256" key="1">
    <source>
        <dbReference type="RuleBase" id="RU363044"/>
    </source>
</evidence>
<keyword evidence="1" id="KW-0227">DNA damage</keyword>
<dbReference type="SUPFAM" id="SSF52540">
    <property type="entry name" value="P-loop containing nucleoside triphosphate hydrolases"/>
    <property type="match status" value="1"/>
</dbReference>
<sequence>MKDLMRFKYDESIEMPFGGKTIVFGGDFRQILPVIPKGTRQYIVNASLNSSYLWQHCEILKLTINMRLQSIAADSGIQDLQQFAKWILQVGNEISEGMSDECNLISIPHEFLITYYNDPIETIIEAIYSDYIGDMYNERHWKG</sequence>
<dbReference type="GeneID" id="107496632"/>
<comment type="cofactor">
    <cofactor evidence="1">
        <name>Mg(2+)</name>
        <dbReference type="ChEBI" id="CHEBI:18420"/>
    </cofactor>
</comment>
<dbReference type="PANTHER" id="PTHR10492">
    <property type="match status" value="1"/>
</dbReference>
<feature type="domain" description="DNA helicase Pif1-like DEAD-box helicase" evidence="2">
    <location>
        <begin position="4"/>
        <end position="92"/>
    </location>
</feature>
<dbReference type="AlphaFoldDB" id="A0A6P4DSR8"/>
<dbReference type="GO" id="GO:0005524">
    <property type="term" value="F:ATP binding"/>
    <property type="evidence" value="ECO:0007669"/>
    <property type="project" value="UniProtKB-KW"/>
</dbReference>
<dbReference type="PANTHER" id="PTHR10492:SF57">
    <property type="entry name" value="ATP-DEPENDENT DNA HELICASE"/>
    <property type="match status" value="1"/>
</dbReference>